<accession>A0A150LEV7</accession>
<sequence>MFGPIPVYFIIFILSKQFFDKNSKKSTYFFKNLHGSTVFINMF</sequence>
<dbReference type="STRING" id="81408.B4119_0899"/>
<protein>
    <submittedName>
        <fullName evidence="1">Uncharacterized protein</fullName>
    </submittedName>
</protein>
<proteinExistence type="predicted"/>
<comment type="caution">
    <text evidence="1">The sequence shown here is derived from an EMBL/GenBank/DDBJ whole genome shotgun (WGS) entry which is preliminary data.</text>
</comment>
<dbReference type="Proteomes" id="UP000075455">
    <property type="component" value="Unassembled WGS sequence"/>
</dbReference>
<evidence type="ECO:0000313" key="1">
    <source>
        <dbReference type="EMBL" id="KYD10559.1"/>
    </source>
</evidence>
<dbReference type="EMBL" id="LQYS01000086">
    <property type="protein sequence ID" value="KYD10559.1"/>
    <property type="molecule type" value="Genomic_DNA"/>
</dbReference>
<organism evidence="1 2">
    <name type="scientific">Saccharococcus caldoxylosilyticus</name>
    <dbReference type="NCBI Taxonomy" id="81408"/>
    <lineage>
        <taxon>Bacteria</taxon>
        <taxon>Bacillati</taxon>
        <taxon>Bacillota</taxon>
        <taxon>Bacilli</taxon>
        <taxon>Bacillales</taxon>
        <taxon>Anoxybacillaceae</taxon>
        <taxon>Saccharococcus</taxon>
    </lineage>
</organism>
<dbReference type="AlphaFoldDB" id="A0A150LEV7"/>
<reference evidence="1 2" key="1">
    <citation type="submission" date="2016-01" db="EMBL/GenBank/DDBJ databases">
        <title>Draft Genome Sequences of Seven Thermophilic Sporeformers Isolated from Foods.</title>
        <authorList>
            <person name="Berendsen E.M."/>
            <person name="Wells-Bennik M.H."/>
            <person name="Krawcyk A.O."/>
            <person name="De Jong A."/>
            <person name="Holsappel S."/>
            <person name="Eijlander R.T."/>
            <person name="Kuipers O.P."/>
        </authorList>
    </citation>
    <scope>NUCLEOTIDE SEQUENCE [LARGE SCALE GENOMIC DNA]</scope>
    <source>
        <strain evidence="1 2">B4119</strain>
    </source>
</reference>
<gene>
    <name evidence="1" type="ORF">B4119_0899</name>
</gene>
<evidence type="ECO:0000313" key="2">
    <source>
        <dbReference type="Proteomes" id="UP000075455"/>
    </source>
</evidence>
<name>A0A150LEV7_9BACL</name>